<evidence type="ECO:0000313" key="5">
    <source>
        <dbReference type="Proteomes" id="UP000571554"/>
    </source>
</evidence>
<keyword evidence="1 4" id="KW-0808">Transferase</keyword>
<comment type="caution">
    <text evidence="4">The sequence shown here is derived from an EMBL/GenBank/DDBJ whole genome shotgun (WGS) entry which is preliminary data.</text>
</comment>
<reference evidence="4 5" key="1">
    <citation type="submission" date="2020-08" db="EMBL/GenBank/DDBJ databases">
        <title>Above-ground endophytic microbial communities from plants in different locations in the United States.</title>
        <authorList>
            <person name="Frank C."/>
        </authorList>
    </citation>
    <scope>NUCLEOTIDE SEQUENCE [LARGE SCALE GENOMIC DNA]</scope>
    <source>
        <strain evidence="4 5">WP4_2_2</strain>
    </source>
</reference>
<dbReference type="PANTHER" id="PTHR43877">
    <property type="entry name" value="AMINOALKYLPHOSPHONATE N-ACETYLTRANSFERASE-RELATED-RELATED"/>
    <property type="match status" value="1"/>
</dbReference>
<name>A0A7W9U4G8_9BURK</name>
<dbReference type="PROSITE" id="PS51186">
    <property type="entry name" value="GNAT"/>
    <property type="match status" value="1"/>
</dbReference>
<dbReference type="GO" id="GO:0016747">
    <property type="term" value="F:acyltransferase activity, transferring groups other than amino-acyl groups"/>
    <property type="evidence" value="ECO:0007669"/>
    <property type="project" value="InterPro"/>
</dbReference>
<dbReference type="Proteomes" id="UP000571554">
    <property type="component" value="Unassembled WGS sequence"/>
</dbReference>
<gene>
    <name evidence="4" type="ORF">F4827_006731</name>
</gene>
<dbReference type="InterPro" id="IPR016181">
    <property type="entry name" value="Acyl_CoA_acyltransferase"/>
</dbReference>
<dbReference type="AlphaFoldDB" id="A0A7W9U4G8"/>
<proteinExistence type="predicted"/>
<dbReference type="RefSeq" id="WP_183732791.1">
    <property type="nucleotide sequence ID" value="NZ_JACHBW010000033.1"/>
</dbReference>
<dbReference type="CDD" id="cd04301">
    <property type="entry name" value="NAT_SF"/>
    <property type="match status" value="1"/>
</dbReference>
<sequence>MTIRPAALEDRPALRELFLHTRRATFFWQTAGSFRPGDFDTQTQGEDVLVALEAGTDLTGFISIWRPDRFIHHLFVLPSRQRQGIGPALLRALPNWRVERYRLKCLTRNAAALAFYRAQGFTPIDAGVSEDGAYLLLESR</sequence>
<protein>
    <submittedName>
        <fullName evidence="4">GNAT superfamily N-acetyltransferase</fullName>
    </submittedName>
</protein>
<organism evidence="4 5">
    <name type="scientific">Paraburkholderia bannensis</name>
    <dbReference type="NCBI Taxonomy" id="765414"/>
    <lineage>
        <taxon>Bacteria</taxon>
        <taxon>Pseudomonadati</taxon>
        <taxon>Pseudomonadota</taxon>
        <taxon>Betaproteobacteria</taxon>
        <taxon>Burkholderiales</taxon>
        <taxon>Burkholderiaceae</taxon>
        <taxon>Paraburkholderia</taxon>
    </lineage>
</organism>
<dbReference type="SUPFAM" id="SSF55729">
    <property type="entry name" value="Acyl-CoA N-acyltransferases (Nat)"/>
    <property type="match status" value="1"/>
</dbReference>
<keyword evidence="5" id="KW-1185">Reference proteome</keyword>
<dbReference type="Gene3D" id="3.40.630.30">
    <property type="match status" value="1"/>
</dbReference>
<evidence type="ECO:0000313" key="4">
    <source>
        <dbReference type="EMBL" id="MBB6106852.1"/>
    </source>
</evidence>
<evidence type="ECO:0000256" key="1">
    <source>
        <dbReference type="ARBA" id="ARBA00022679"/>
    </source>
</evidence>
<evidence type="ECO:0000256" key="2">
    <source>
        <dbReference type="ARBA" id="ARBA00023315"/>
    </source>
</evidence>
<dbReference type="Pfam" id="PF13508">
    <property type="entry name" value="Acetyltransf_7"/>
    <property type="match status" value="1"/>
</dbReference>
<dbReference type="PANTHER" id="PTHR43877:SF2">
    <property type="entry name" value="AMINOALKYLPHOSPHONATE N-ACETYLTRANSFERASE-RELATED"/>
    <property type="match status" value="1"/>
</dbReference>
<dbReference type="InterPro" id="IPR050832">
    <property type="entry name" value="Bact_Acetyltransf"/>
</dbReference>
<evidence type="ECO:0000259" key="3">
    <source>
        <dbReference type="PROSITE" id="PS51186"/>
    </source>
</evidence>
<accession>A0A7W9U4G8</accession>
<dbReference type="InterPro" id="IPR000182">
    <property type="entry name" value="GNAT_dom"/>
</dbReference>
<dbReference type="EMBL" id="JACHBW010000033">
    <property type="protein sequence ID" value="MBB6106852.1"/>
    <property type="molecule type" value="Genomic_DNA"/>
</dbReference>
<keyword evidence="2" id="KW-0012">Acyltransferase</keyword>
<feature type="domain" description="N-acetyltransferase" evidence="3">
    <location>
        <begin position="1"/>
        <end position="140"/>
    </location>
</feature>